<dbReference type="EC" id="1.1.1.45" evidence="8"/>
<dbReference type="InterPro" id="IPR022694">
    <property type="entry name" value="3-OHacyl-CoA_DH"/>
</dbReference>
<evidence type="ECO:0000256" key="8">
    <source>
        <dbReference type="ARBA" id="ARBA00038962"/>
    </source>
</evidence>
<accession>A0ABQ6C6S5</accession>
<evidence type="ECO:0000256" key="6">
    <source>
        <dbReference type="ARBA" id="ARBA00023002"/>
    </source>
</evidence>
<dbReference type="Gene3D" id="1.10.1040.10">
    <property type="entry name" value="N-(1-d-carboxylethyl)-l-norvaline Dehydrogenase, domain 2"/>
    <property type="match status" value="1"/>
</dbReference>
<dbReference type="PANTHER" id="PTHR48075:SF1">
    <property type="entry name" value="LAMBDA-CRYSTALLIN HOMOLOG"/>
    <property type="match status" value="1"/>
</dbReference>
<evidence type="ECO:0000256" key="3">
    <source>
        <dbReference type="ARBA" id="ARBA00011738"/>
    </source>
</evidence>
<evidence type="ECO:0000256" key="7">
    <source>
        <dbReference type="ARBA" id="ARBA00023027"/>
    </source>
</evidence>
<keyword evidence="13" id="KW-1185">Reference proteome</keyword>
<dbReference type="Proteomes" id="UP001156903">
    <property type="component" value="Unassembled WGS sequence"/>
</dbReference>
<sequence>MNLGTTVFSRPAVVGGGLMGAGIAARLALAGARPVVHDSAPDAQARVRAHCQAIVEELQAAGCLDPAQAADALGRVQVAHPLEALADASLVIEAIPESLGAKQALYTRLEAIVGPGTVIASSTSGLLPTTLAEPLTHPERFLIAHFWNPPHLMPLVEVVPAPATRRDLLDAVMSGLEHHGCAPVLLHQAVPGFIGNRIQFAVLREALHLLREHVADANTIDRVVRETLGRRYHRIGPLEGADAGGLDTFLAIATHLMPTLAKDEDVLALLQTRVQQGQLGRKSGQGLVTWDTQRQDRFRQARRDMLNDLSAP</sequence>
<comment type="subcellular location">
    <subcellularLocation>
        <location evidence="1">Cytoplasm</location>
    </subcellularLocation>
</comment>
<evidence type="ECO:0000313" key="13">
    <source>
        <dbReference type="Proteomes" id="UP001156903"/>
    </source>
</evidence>
<protein>
    <recommendedName>
        <fullName evidence="9">L-gulonate 3-dehydrogenase</fullName>
        <ecNumber evidence="8">1.1.1.45</ecNumber>
    </recommendedName>
    <alternativeName>
        <fullName evidence="9">L-gulonate 3-dehydrogenase</fullName>
    </alternativeName>
</protein>
<comment type="similarity">
    <text evidence="2">Belongs to the 3-hydroxyacyl-CoA dehydrogenase family.</text>
</comment>
<dbReference type="SUPFAM" id="SSF48179">
    <property type="entry name" value="6-phosphogluconate dehydrogenase C-terminal domain-like"/>
    <property type="match status" value="1"/>
</dbReference>
<dbReference type="InterPro" id="IPR036291">
    <property type="entry name" value="NAD(P)-bd_dom_sf"/>
</dbReference>
<name>A0ABQ6C6S5_9BURK</name>
<gene>
    <name evidence="12" type="ORF">GCM10007935_34600</name>
</gene>
<dbReference type="InterPro" id="IPR013328">
    <property type="entry name" value="6PGD_dom2"/>
</dbReference>
<feature type="domain" description="3-hydroxyacyl-CoA dehydrogenase NAD binding" evidence="11">
    <location>
        <begin position="12"/>
        <end position="186"/>
    </location>
</feature>
<keyword evidence="6" id="KW-0560">Oxidoreductase</keyword>
<dbReference type="InterPro" id="IPR006108">
    <property type="entry name" value="3HC_DH_C"/>
</dbReference>
<evidence type="ECO:0000256" key="2">
    <source>
        <dbReference type="ARBA" id="ARBA00009463"/>
    </source>
</evidence>
<dbReference type="InterPro" id="IPR008927">
    <property type="entry name" value="6-PGluconate_DH-like_C_sf"/>
</dbReference>
<evidence type="ECO:0000256" key="4">
    <source>
        <dbReference type="ARBA" id="ARBA00022490"/>
    </source>
</evidence>
<feature type="domain" description="3-hydroxyacyl-CoA dehydrogenase C-terminal" evidence="10">
    <location>
        <begin position="192"/>
        <end position="290"/>
    </location>
</feature>
<dbReference type="Pfam" id="PF02737">
    <property type="entry name" value="3HCDH_N"/>
    <property type="match status" value="1"/>
</dbReference>
<dbReference type="InterPro" id="IPR006176">
    <property type="entry name" value="3-OHacyl-CoA_DH_NAD-bd"/>
</dbReference>
<keyword evidence="7" id="KW-0520">NAD</keyword>
<organism evidence="12 13">
    <name type="scientific">Hydrogenophaga electricum</name>
    <dbReference type="NCBI Taxonomy" id="1230953"/>
    <lineage>
        <taxon>Bacteria</taxon>
        <taxon>Pseudomonadati</taxon>
        <taxon>Pseudomonadota</taxon>
        <taxon>Betaproteobacteria</taxon>
        <taxon>Burkholderiales</taxon>
        <taxon>Comamonadaceae</taxon>
        <taxon>Hydrogenophaga</taxon>
    </lineage>
</organism>
<evidence type="ECO:0000259" key="10">
    <source>
        <dbReference type="Pfam" id="PF00725"/>
    </source>
</evidence>
<dbReference type="PANTHER" id="PTHR48075">
    <property type="entry name" value="3-HYDROXYACYL-COA DEHYDROGENASE FAMILY PROTEIN"/>
    <property type="match status" value="1"/>
</dbReference>
<comment type="subunit">
    <text evidence="3">Homodimer.</text>
</comment>
<evidence type="ECO:0000259" key="11">
    <source>
        <dbReference type="Pfam" id="PF02737"/>
    </source>
</evidence>
<dbReference type="Pfam" id="PF00725">
    <property type="entry name" value="3HCDH"/>
    <property type="match status" value="1"/>
</dbReference>
<proteinExistence type="inferred from homology"/>
<keyword evidence="4" id="KW-0963">Cytoplasm</keyword>
<evidence type="ECO:0000256" key="5">
    <source>
        <dbReference type="ARBA" id="ARBA00022553"/>
    </source>
</evidence>
<dbReference type="PIRSF" id="PIRSF000105">
    <property type="entry name" value="HCDH"/>
    <property type="match status" value="1"/>
</dbReference>
<reference evidence="13" key="1">
    <citation type="journal article" date="2019" name="Int. J. Syst. Evol. Microbiol.">
        <title>The Global Catalogue of Microorganisms (GCM) 10K type strain sequencing project: providing services to taxonomists for standard genome sequencing and annotation.</title>
        <authorList>
            <consortium name="The Broad Institute Genomics Platform"/>
            <consortium name="The Broad Institute Genome Sequencing Center for Infectious Disease"/>
            <person name="Wu L."/>
            <person name="Ma J."/>
        </authorList>
    </citation>
    <scope>NUCLEOTIDE SEQUENCE [LARGE SCALE GENOMIC DNA]</scope>
    <source>
        <strain evidence="13">NBRC 109341</strain>
    </source>
</reference>
<evidence type="ECO:0000256" key="1">
    <source>
        <dbReference type="ARBA" id="ARBA00004496"/>
    </source>
</evidence>
<dbReference type="EMBL" id="BSPB01000041">
    <property type="protein sequence ID" value="GLS16022.1"/>
    <property type="molecule type" value="Genomic_DNA"/>
</dbReference>
<evidence type="ECO:0000313" key="12">
    <source>
        <dbReference type="EMBL" id="GLS16022.1"/>
    </source>
</evidence>
<evidence type="ECO:0000256" key="9">
    <source>
        <dbReference type="ARBA" id="ARBA00042709"/>
    </source>
</evidence>
<dbReference type="Gene3D" id="3.40.50.720">
    <property type="entry name" value="NAD(P)-binding Rossmann-like Domain"/>
    <property type="match status" value="1"/>
</dbReference>
<comment type="caution">
    <text evidence="12">The sequence shown here is derived from an EMBL/GenBank/DDBJ whole genome shotgun (WGS) entry which is preliminary data.</text>
</comment>
<dbReference type="RefSeq" id="WP_284308821.1">
    <property type="nucleotide sequence ID" value="NZ_BSPB01000041.1"/>
</dbReference>
<keyword evidence="5" id="KW-0597">Phosphoprotein</keyword>
<dbReference type="SUPFAM" id="SSF51735">
    <property type="entry name" value="NAD(P)-binding Rossmann-fold domains"/>
    <property type="match status" value="1"/>
</dbReference>